<dbReference type="KEGG" id="gtt:GUITHDRAFT_151281"/>
<keyword evidence="3" id="KW-1185">Reference proteome</keyword>
<evidence type="ECO:0000313" key="1">
    <source>
        <dbReference type="EMBL" id="EKX50329.1"/>
    </source>
</evidence>
<organism evidence="1">
    <name type="scientific">Guillardia theta (strain CCMP2712)</name>
    <name type="common">Cryptophyte</name>
    <dbReference type="NCBI Taxonomy" id="905079"/>
    <lineage>
        <taxon>Eukaryota</taxon>
        <taxon>Cryptophyceae</taxon>
        <taxon>Pyrenomonadales</taxon>
        <taxon>Geminigeraceae</taxon>
        <taxon>Guillardia</taxon>
    </lineage>
</organism>
<gene>
    <name evidence="1" type="ORF">GUITHDRAFT_151281</name>
</gene>
<reference evidence="2" key="3">
    <citation type="submission" date="2016-03" db="UniProtKB">
        <authorList>
            <consortium name="EnsemblProtists"/>
        </authorList>
    </citation>
    <scope>IDENTIFICATION</scope>
</reference>
<dbReference type="HOGENOM" id="CLU_2676300_0_0_1"/>
<dbReference type="PaxDb" id="55529-EKX50329"/>
<reference evidence="1 3" key="1">
    <citation type="journal article" date="2012" name="Nature">
        <title>Algal genomes reveal evolutionary mosaicism and the fate of nucleomorphs.</title>
        <authorList>
            <consortium name="DOE Joint Genome Institute"/>
            <person name="Curtis B.A."/>
            <person name="Tanifuji G."/>
            <person name="Burki F."/>
            <person name="Gruber A."/>
            <person name="Irimia M."/>
            <person name="Maruyama S."/>
            <person name="Arias M.C."/>
            <person name="Ball S.G."/>
            <person name="Gile G.H."/>
            <person name="Hirakawa Y."/>
            <person name="Hopkins J.F."/>
            <person name="Kuo A."/>
            <person name="Rensing S.A."/>
            <person name="Schmutz J."/>
            <person name="Symeonidi A."/>
            <person name="Elias M."/>
            <person name="Eveleigh R.J."/>
            <person name="Herman E.K."/>
            <person name="Klute M.J."/>
            <person name="Nakayama T."/>
            <person name="Obornik M."/>
            <person name="Reyes-Prieto A."/>
            <person name="Armbrust E.V."/>
            <person name="Aves S.J."/>
            <person name="Beiko R.G."/>
            <person name="Coutinho P."/>
            <person name="Dacks J.B."/>
            <person name="Durnford D.G."/>
            <person name="Fast N.M."/>
            <person name="Green B.R."/>
            <person name="Grisdale C.J."/>
            <person name="Hempel F."/>
            <person name="Henrissat B."/>
            <person name="Hoppner M.P."/>
            <person name="Ishida K."/>
            <person name="Kim E."/>
            <person name="Koreny L."/>
            <person name="Kroth P.G."/>
            <person name="Liu Y."/>
            <person name="Malik S.B."/>
            <person name="Maier U.G."/>
            <person name="McRose D."/>
            <person name="Mock T."/>
            <person name="Neilson J.A."/>
            <person name="Onodera N.T."/>
            <person name="Poole A.M."/>
            <person name="Pritham E.J."/>
            <person name="Richards T.A."/>
            <person name="Rocap G."/>
            <person name="Roy S.W."/>
            <person name="Sarai C."/>
            <person name="Schaack S."/>
            <person name="Shirato S."/>
            <person name="Slamovits C.H."/>
            <person name="Spencer D.F."/>
            <person name="Suzuki S."/>
            <person name="Worden A.Z."/>
            <person name="Zauner S."/>
            <person name="Barry K."/>
            <person name="Bell C."/>
            <person name="Bharti A.K."/>
            <person name="Crow J.A."/>
            <person name="Grimwood J."/>
            <person name="Kramer R."/>
            <person name="Lindquist E."/>
            <person name="Lucas S."/>
            <person name="Salamov A."/>
            <person name="McFadden G.I."/>
            <person name="Lane C.E."/>
            <person name="Keeling P.J."/>
            <person name="Gray M.W."/>
            <person name="Grigoriev I.V."/>
            <person name="Archibald J.M."/>
        </authorList>
    </citation>
    <scope>NUCLEOTIDE SEQUENCE</scope>
    <source>
        <strain evidence="1 3">CCMP2712</strain>
    </source>
</reference>
<dbReference type="EMBL" id="JH992979">
    <property type="protein sequence ID" value="EKX50329.1"/>
    <property type="molecule type" value="Genomic_DNA"/>
</dbReference>
<accession>L1JPZ8</accession>
<dbReference type="Proteomes" id="UP000011087">
    <property type="component" value="Unassembled WGS sequence"/>
</dbReference>
<evidence type="ECO:0000313" key="2">
    <source>
        <dbReference type="EnsemblProtists" id="EKX50329"/>
    </source>
</evidence>
<dbReference type="GeneID" id="17306890"/>
<dbReference type="EnsemblProtists" id="EKX50329">
    <property type="protein sequence ID" value="EKX50329"/>
    <property type="gene ID" value="GUITHDRAFT_151281"/>
</dbReference>
<sequence length="75" mass="8775">MPSPSVQSCLYYVWIGLRSPAASAFDFRWGHRRISELLGSQCQYEYGVYQDGQGSWTSERMIFPFRRLCSYPIKI</sequence>
<dbReference type="AlphaFoldDB" id="L1JPZ8"/>
<proteinExistence type="predicted"/>
<reference evidence="3" key="2">
    <citation type="submission" date="2012-11" db="EMBL/GenBank/DDBJ databases">
        <authorList>
            <person name="Kuo A."/>
            <person name="Curtis B.A."/>
            <person name="Tanifuji G."/>
            <person name="Burki F."/>
            <person name="Gruber A."/>
            <person name="Irimia M."/>
            <person name="Maruyama S."/>
            <person name="Arias M.C."/>
            <person name="Ball S.G."/>
            <person name="Gile G.H."/>
            <person name="Hirakawa Y."/>
            <person name="Hopkins J.F."/>
            <person name="Rensing S.A."/>
            <person name="Schmutz J."/>
            <person name="Symeonidi A."/>
            <person name="Elias M."/>
            <person name="Eveleigh R.J."/>
            <person name="Herman E.K."/>
            <person name="Klute M.J."/>
            <person name="Nakayama T."/>
            <person name="Obornik M."/>
            <person name="Reyes-Prieto A."/>
            <person name="Armbrust E.V."/>
            <person name="Aves S.J."/>
            <person name="Beiko R.G."/>
            <person name="Coutinho P."/>
            <person name="Dacks J.B."/>
            <person name="Durnford D.G."/>
            <person name="Fast N.M."/>
            <person name="Green B.R."/>
            <person name="Grisdale C."/>
            <person name="Hempe F."/>
            <person name="Henrissat B."/>
            <person name="Hoppner M.P."/>
            <person name="Ishida K.-I."/>
            <person name="Kim E."/>
            <person name="Koreny L."/>
            <person name="Kroth P.G."/>
            <person name="Liu Y."/>
            <person name="Malik S.-B."/>
            <person name="Maier U.G."/>
            <person name="McRose D."/>
            <person name="Mock T."/>
            <person name="Neilson J.A."/>
            <person name="Onodera N.T."/>
            <person name="Poole A.M."/>
            <person name="Pritham E.J."/>
            <person name="Richards T.A."/>
            <person name="Rocap G."/>
            <person name="Roy S.W."/>
            <person name="Sarai C."/>
            <person name="Schaack S."/>
            <person name="Shirato S."/>
            <person name="Slamovits C.H."/>
            <person name="Spencer D.F."/>
            <person name="Suzuki S."/>
            <person name="Worden A.Z."/>
            <person name="Zauner S."/>
            <person name="Barry K."/>
            <person name="Bell C."/>
            <person name="Bharti A.K."/>
            <person name="Crow J.A."/>
            <person name="Grimwood J."/>
            <person name="Kramer R."/>
            <person name="Lindquist E."/>
            <person name="Lucas S."/>
            <person name="Salamov A."/>
            <person name="McFadden G.I."/>
            <person name="Lane C.E."/>
            <person name="Keeling P.J."/>
            <person name="Gray M.W."/>
            <person name="Grigoriev I.V."/>
            <person name="Archibald J.M."/>
        </authorList>
    </citation>
    <scope>NUCLEOTIDE SEQUENCE</scope>
    <source>
        <strain evidence="3">CCMP2712</strain>
    </source>
</reference>
<evidence type="ECO:0000313" key="3">
    <source>
        <dbReference type="Proteomes" id="UP000011087"/>
    </source>
</evidence>
<name>L1JPZ8_GUITC</name>
<dbReference type="RefSeq" id="XP_005837309.1">
    <property type="nucleotide sequence ID" value="XM_005837252.1"/>
</dbReference>
<protein>
    <submittedName>
        <fullName evidence="1 2">Uncharacterized protein</fullName>
    </submittedName>
</protein>